<keyword evidence="3" id="KW-0500">Molybdenum</keyword>
<feature type="domain" description="Molybdopterin oxidoreductase" evidence="6">
    <location>
        <begin position="84"/>
        <end position="574"/>
    </location>
</feature>
<dbReference type="SUPFAM" id="SSF53706">
    <property type="entry name" value="Formate dehydrogenase/DMSO reductase, domains 1-3"/>
    <property type="match status" value="1"/>
</dbReference>
<dbReference type="InterPro" id="IPR006657">
    <property type="entry name" value="MoPterin_dinucl-bd_dom"/>
</dbReference>
<keyword evidence="10" id="KW-1185">Reference proteome</keyword>
<dbReference type="InterPro" id="IPR009010">
    <property type="entry name" value="Asp_de-COase-like_dom_sf"/>
</dbReference>
<dbReference type="Gene3D" id="3.40.50.740">
    <property type="match status" value="2"/>
</dbReference>
<sequence length="857" mass="97261">MPEKTVYKSTGMNSFGIGANVAEVDVKDDKIVRVRPMRYDKEYSAEYLKPWTIKARGSEFHSTMKSLLPPYAYAYKKRVYSKNRILHPYKRADWDPRGERNTENRGKSKFVRISWDEATDLIAGEINRIIDEYGLPSIFIQGDGHGETKVVHASHGCATRLMNVLGDDWTYQARQPDSWEGWYWGAKHMWGQDPLGQFDMGNLLLDIAENTDMLIFCGCDMETTTWGWQGQLPSQYCFWLTEIGVKQVYVCPDLNYGAAAHADKWIPVLPNTDAALMAAIAYVWMTEGLFDKDYVDTHSIGYDWFEYYILGNEDGEPKTPEWAAPICGVPSRQIKALAHEWAKKRTSMAHGNGGSFIRSCYSHEPARFEVALMTMQGLGKPGRNVVKFIEWYMYGLPSQQPAPCYSSNMTVGAAYRGWDFVQTKSFIPKTLVPKAIMGDYTPEDPLTWQGYTVAGWPREDQYNTYQYPIPGAQGIHMIWTDTPCWTTCWNGGNSMIEAIRSPKIECVVAQHIWMENDCLFADILLPINTKYEEEDIGQDNGAAPFGLIYYEEKAVEPIGESKSDWEAVGEVAKKLGVYDEFVEGKSVDEWIKIGFDGAEKPSDISFEEFKDKGYFIAPTLDDWEELPRGFGPFCEDPEAHPLSTPTGKVEFYATALAEHFPDDDERPPVPHFIPYGERHQESLLHPRSEKYPFLIVSNHPRWRIHANMDDIPWFREIPTCKVVGPDGYKYEPVWINPKDAEKRGIESGDIVKILNDRGWVLGGAYVTERIRESVVYQDHGARLDPIESGVSDRGGANNLIAPTKTTSKNAPGEVTSGFLVDIEKVDVFELAEQYPEAFNRPYDPDEGVGITSWTEEA</sequence>
<evidence type="ECO:0000256" key="2">
    <source>
        <dbReference type="ARBA" id="ARBA00010312"/>
    </source>
</evidence>
<organism evidence="9 10">
    <name type="scientific">Raoultibacter timonensis</name>
    <dbReference type="NCBI Taxonomy" id="1907662"/>
    <lineage>
        <taxon>Bacteria</taxon>
        <taxon>Bacillati</taxon>
        <taxon>Actinomycetota</taxon>
        <taxon>Coriobacteriia</taxon>
        <taxon>Eggerthellales</taxon>
        <taxon>Eggerthellaceae</taxon>
        <taxon>Raoultibacter</taxon>
    </lineage>
</organism>
<dbReference type="Gene3D" id="3.40.228.10">
    <property type="entry name" value="Dimethylsulfoxide Reductase, domain 2"/>
    <property type="match status" value="1"/>
</dbReference>
<evidence type="ECO:0000259" key="7">
    <source>
        <dbReference type="Pfam" id="PF01568"/>
    </source>
</evidence>
<dbReference type="Gene3D" id="2.20.25.340">
    <property type="match status" value="1"/>
</dbReference>
<evidence type="ECO:0000313" key="9">
    <source>
        <dbReference type="EMBL" id="BDE96109.1"/>
    </source>
</evidence>
<dbReference type="Pfam" id="PF01568">
    <property type="entry name" value="Molydop_binding"/>
    <property type="match status" value="1"/>
</dbReference>
<dbReference type="RefSeq" id="WP_244412385.1">
    <property type="nucleotide sequence ID" value="NZ_AP025564.1"/>
</dbReference>
<keyword evidence="5" id="KW-0560">Oxidoreductase</keyword>
<dbReference type="InterPro" id="IPR049032">
    <property type="entry name" value="AhtL-like_N"/>
</dbReference>
<dbReference type="PANTHER" id="PTHR43742">
    <property type="entry name" value="TRIMETHYLAMINE-N-OXIDE REDUCTASE"/>
    <property type="match status" value="1"/>
</dbReference>
<evidence type="ECO:0000313" key="10">
    <source>
        <dbReference type="Proteomes" id="UP001320544"/>
    </source>
</evidence>
<proteinExistence type="inferred from homology"/>
<feature type="domain" description="Pyrogallol hydroxytransferase large subunit-like N-terminal" evidence="8">
    <location>
        <begin position="24"/>
        <end position="76"/>
    </location>
</feature>
<evidence type="ECO:0000256" key="1">
    <source>
        <dbReference type="ARBA" id="ARBA00001942"/>
    </source>
</evidence>
<evidence type="ECO:0000256" key="5">
    <source>
        <dbReference type="ARBA" id="ARBA00023002"/>
    </source>
</evidence>
<dbReference type="Pfam" id="PF00384">
    <property type="entry name" value="Molybdopterin"/>
    <property type="match status" value="1"/>
</dbReference>
<dbReference type="InterPro" id="IPR050612">
    <property type="entry name" value="Prok_Mopterin_Oxidored"/>
</dbReference>
<dbReference type="InterPro" id="IPR006656">
    <property type="entry name" value="Mopterin_OxRdtase"/>
</dbReference>
<gene>
    <name evidence="9" type="ORF">CE91St30_14420</name>
</gene>
<evidence type="ECO:0000256" key="4">
    <source>
        <dbReference type="ARBA" id="ARBA00022723"/>
    </source>
</evidence>
<dbReference type="SUPFAM" id="SSF50692">
    <property type="entry name" value="ADC-like"/>
    <property type="match status" value="1"/>
</dbReference>
<dbReference type="Gene3D" id="2.40.40.20">
    <property type="match status" value="1"/>
</dbReference>
<keyword evidence="4" id="KW-0479">Metal-binding</keyword>
<reference evidence="9 10" key="1">
    <citation type="submission" date="2022-01" db="EMBL/GenBank/DDBJ databases">
        <title>Novel bile acid biosynthetic pathways are enriched in the microbiome of centenarians.</title>
        <authorList>
            <person name="Sato Y."/>
            <person name="Atarashi K."/>
            <person name="Plichta R.D."/>
            <person name="Arai Y."/>
            <person name="Sasajima S."/>
            <person name="Kearney M.S."/>
            <person name="Suda W."/>
            <person name="Takeshita K."/>
            <person name="Sasaki T."/>
            <person name="Okamoto S."/>
            <person name="Skelly N.A."/>
            <person name="Okamura Y."/>
            <person name="Vlamakis H."/>
            <person name="Li Y."/>
            <person name="Tanoue T."/>
            <person name="Takei H."/>
            <person name="Nittono H."/>
            <person name="Narushima S."/>
            <person name="Irie J."/>
            <person name="Itoh H."/>
            <person name="Moriya K."/>
            <person name="Sugiura Y."/>
            <person name="Suematsu M."/>
            <person name="Moritoki N."/>
            <person name="Shibata S."/>
            <person name="Littman R.D."/>
            <person name="Fischbach A.M."/>
            <person name="Uwamino Y."/>
            <person name="Inoue T."/>
            <person name="Honda A."/>
            <person name="Hattori M."/>
            <person name="Murai T."/>
            <person name="Xavier J.R."/>
            <person name="Hirose N."/>
            <person name="Honda K."/>
        </authorList>
    </citation>
    <scope>NUCLEOTIDE SEQUENCE [LARGE SCALE GENOMIC DNA]</scope>
    <source>
        <strain evidence="9 10">CE91-St30</strain>
    </source>
</reference>
<comment type="cofactor">
    <cofactor evidence="1">
        <name>Mo-bis(molybdopterin guanine dinucleotide)</name>
        <dbReference type="ChEBI" id="CHEBI:60539"/>
    </cofactor>
</comment>
<dbReference type="EMBL" id="AP025564">
    <property type="protein sequence ID" value="BDE96109.1"/>
    <property type="molecule type" value="Genomic_DNA"/>
</dbReference>
<evidence type="ECO:0000259" key="6">
    <source>
        <dbReference type="Pfam" id="PF00384"/>
    </source>
</evidence>
<protein>
    <submittedName>
        <fullName evidence="9">Dehydrogenase</fullName>
    </submittedName>
</protein>
<name>A0ABN6MDT6_9ACTN</name>
<feature type="domain" description="Molybdopterin dinucleotide-binding" evidence="7">
    <location>
        <begin position="729"/>
        <end position="809"/>
    </location>
</feature>
<evidence type="ECO:0000256" key="3">
    <source>
        <dbReference type="ARBA" id="ARBA00022505"/>
    </source>
</evidence>
<dbReference type="Proteomes" id="UP001320544">
    <property type="component" value="Chromosome"/>
</dbReference>
<comment type="similarity">
    <text evidence="2">Belongs to the prokaryotic molybdopterin-containing oxidoreductase family.</text>
</comment>
<accession>A0ABN6MDT6</accession>
<dbReference type="PANTHER" id="PTHR43742:SF10">
    <property type="entry name" value="TRIMETHYLAMINE-N-OXIDE REDUCTASE 2"/>
    <property type="match status" value="1"/>
</dbReference>
<evidence type="ECO:0000259" key="8">
    <source>
        <dbReference type="Pfam" id="PF21423"/>
    </source>
</evidence>
<dbReference type="Pfam" id="PF21423">
    <property type="entry name" value="AhtL-like_1st"/>
    <property type="match status" value="1"/>
</dbReference>